<feature type="compositionally biased region" description="Acidic residues" evidence="2">
    <location>
        <begin position="26"/>
        <end position="37"/>
    </location>
</feature>
<dbReference type="InterPro" id="IPR045913">
    <property type="entry name" value="TBC20/Gyp8-like"/>
</dbReference>
<dbReference type="OMA" id="MIMRVLM"/>
<dbReference type="GO" id="GO:0005096">
    <property type="term" value="F:GTPase activator activity"/>
    <property type="evidence" value="ECO:0007669"/>
    <property type="project" value="UniProtKB-KW"/>
</dbReference>
<dbReference type="AlphaFoldDB" id="A0A067RA51"/>
<dbReference type="SMART" id="SM00164">
    <property type="entry name" value="TBC"/>
    <property type="match status" value="1"/>
</dbReference>
<evidence type="ECO:0000313" key="4">
    <source>
        <dbReference type="EMBL" id="KDR20624.1"/>
    </source>
</evidence>
<dbReference type="SUPFAM" id="SSF47923">
    <property type="entry name" value="Ypt/Rab-GAP domain of gyp1p"/>
    <property type="match status" value="2"/>
</dbReference>
<proteinExistence type="predicted"/>
<accession>A0A067RA51</accession>
<dbReference type="Proteomes" id="UP000027135">
    <property type="component" value="Unassembled WGS sequence"/>
</dbReference>
<keyword evidence="5" id="KW-1185">Reference proteome</keyword>
<dbReference type="Gene3D" id="1.10.472.80">
    <property type="entry name" value="Ypt/Rab-GAP domain of gyp1p, domain 3"/>
    <property type="match status" value="1"/>
</dbReference>
<dbReference type="InParanoid" id="A0A067RA51"/>
<feature type="domain" description="Rab-GAP TBC" evidence="3">
    <location>
        <begin position="121"/>
        <end position="307"/>
    </location>
</feature>
<dbReference type="PANTHER" id="PTHR20913:SF7">
    <property type="entry name" value="RE60063P"/>
    <property type="match status" value="1"/>
</dbReference>
<feature type="region of interest" description="Disordered" evidence="2">
    <location>
        <begin position="18"/>
        <end position="37"/>
    </location>
</feature>
<dbReference type="GO" id="GO:0006888">
    <property type="term" value="P:endoplasmic reticulum to Golgi vesicle-mediated transport"/>
    <property type="evidence" value="ECO:0007669"/>
    <property type="project" value="TreeGrafter"/>
</dbReference>
<sequence length="461" mass="53324">MESWVKRGALSSRWEDNTNYVSDSVSAEEDSDKEDEECVNLVELKSDGSDNHFYHGRLGPQLVQEPERVDRNGCVAAELSFAEAPLSSITREKCRQIEAALAEDPVDTLKLKKLALSEGGLVNDALRRKVWPKLLGLDTQAATEPPTEKELEAHAEYHQVVLDVDRSLKRFPPGIPYEQRVALQDQLTRLILRVIIKYPHLRYYQGYHDVAVTFLLVVGEADAFQIMEKLSTEHLKECMEPTMDKTSYLLNYIYPLILRVNPELYEYMERSGVGTMFCLPWFLTWYGHSLNQYGDVVRLYDYFLASPRLMPLYVAVALVIHRCDEIFSVDCDMASIHSLLSQIPDNVPFESLLKQATKLHEDYPPRSIEAEVQERFKKELQLRRYDDRPQTPRVRRHNLRALWHYVAEMDRLLPHWALVRHVAVPRFRSRFVFVTTAALFGLYAYFRMADALGVNSSLPVR</sequence>
<protein>
    <submittedName>
        <fullName evidence="4">TBC1 domain family member 20</fullName>
    </submittedName>
</protein>
<dbReference type="eggNOG" id="KOG2595">
    <property type="taxonomic scope" value="Eukaryota"/>
</dbReference>
<evidence type="ECO:0000313" key="5">
    <source>
        <dbReference type="Proteomes" id="UP000027135"/>
    </source>
</evidence>
<dbReference type="PROSITE" id="PS50086">
    <property type="entry name" value="TBC_RABGAP"/>
    <property type="match status" value="1"/>
</dbReference>
<gene>
    <name evidence="4" type="ORF">L798_04390</name>
</gene>
<evidence type="ECO:0000259" key="3">
    <source>
        <dbReference type="PROSITE" id="PS50086"/>
    </source>
</evidence>
<reference evidence="4 5" key="1">
    <citation type="journal article" date="2014" name="Nat. Commun.">
        <title>Molecular traces of alternative social organization in a termite genome.</title>
        <authorList>
            <person name="Terrapon N."/>
            <person name="Li C."/>
            <person name="Robertson H.M."/>
            <person name="Ji L."/>
            <person name="Meng X."/>
            <person name="Booth W."/>
            <person name="Chen Z."/>
            <person name="Childers C.P."/>
            <person name="Glastad K.M."/>
            <person name="Gokhale K."/>
            <person name="Gowin J."/>
            <person name="Gronenberg W."/>
            <person name="Hermansen R.A."/>
            <person name="Hu H."/>
            <person name="Hunt B.G."/>
            <person name="Huylmans A.K."/>
            <person name="Khalil S.M."/>
            <person name="Mitchell R.D."/>
            <person name="Munoz-Torres M.C."/>
            <person name="Mustard J.A."/>
            <person name="Pan H."/>
            <person name="Reese J.T."/>
            <person name="Scharf M.E."/>
            <person name="Sun F."/>
            <person name="Vogel H."/>
            <person name="Xiao J."/>
            <person name="Yang W."/>
            <person name="Yang Z."/>
            <person name="Yang Z."/>
            <person name="Zhou J."/>
            <person name="Zhu J."/>
            <person name="Brent C.S."/>
            <person name="Elsik C.G."/>
            <person name="Goodisman M.A."/>
            <person name="Liberles D.A."/>
            <person name="Roe R.M."/>
            <person name="Vargo E.L."/>
            <person name="Vilcinskas A."/>
            <person name="Wang J."/>
            <person name="Bornberg-Bauer E."/>
            <person name="Korb J."/>
            <person name="Zhang G."/>
            <person name="Liebig J."/>
        </authorList>
    </citation>
    <scope>NUCLEOTIDE SEQUENCE [LARGE SCALE GENOMIC DNA]</scope>
    <source>
        <tissue evidence="4">Whole organism</tissue>
    </source>
</reference>
<evidence type="ECO:0000256" key="2">
    <source>
        <dbReference type="SAM" id="MobiDB-lite"/>
    </source>
</evidence>
<dbReference type="FunCoup" id="A0A067RA51">
    <property type="interactions" value="1539"/>
</dbReference>
<dbReference type="Gene3D" id="1.10.8.1310">
    <property type="match status" value="1"/>
</dbReference>
<dbReference type="InterPro" id="IPR000195">
    <property type="entry name" value="Rab-GAP-TBC_dom"/>
</dbReference>
<dbReference type="OrthoDB" id="206700at2759"/>
<dbReference type="Pfam" id="PF00566">
    <property type="entry name" value="RabGAP-TBC"/>
    <property type="match status" value="1"/>
</dbReference>
<keyword evidence="1" id="KW-0343">GTPase activation</keyword>
<dbReference type="PANTHER" id="PTHR20913">
    <property type="entry name" value="TBC1 DOMAIN FAMILY MEMBER 20/GTPASE"/>
    <property type="match status" value="1"/>
</dbReference>
<dbReference type="FunFam" id="1.10.8.1310:FF:000001">
    <property type="entry name" value="TBC1 domain family, member 20"/>
    <property type="match status" value="1"/>
</dbReference>
<dbReference type="GO" id="GO:0005789">
    <property type="term" value="C:endoplasmic reticulum membrane"/>
    <property type="evidence" value="ECO:0007669"/>
    <property type="project" value="TreeGrafter"/>
</dbReference>
<organism evidence="4 5">
    <name type="scientific">Zootermopsis nevadensis</name>
    <name type="common">Dampwood termite</name>
    <dbReference type="NCBI Taxonomy" id="136037"/>
    <lineage>
        <taxon>Eukaryota</taxon>
        <taxon>Metazoa</taxon>
        <taxon>Ecdysozoa</taxon>
        <taxon>Arthropoda</taxon>
        <taxon>Hexapoda</taxon>
        <taxon>Insecta</taxon>
        <taxon>Pterygota</taxon>
        <taxon>Neoptera</taxon>
        <taxon>Polyneoptera</taxon>
        <taxon>Dictyoptera</taxon>
        <taxon>Blattodea</taxon>
        <taxon>Blattoidea</taxon>
        <taxon>Termitoidae</taxon>
        <taxon>Termopsidae</taxon>
        <taxon>Zootermopsis</taxon>
    </lineage>
</organism>
<name>A0A067RA51_ZOONE</name>
<dbReference type="InterPro" id="IPR035969">
    <property type="entry name" value="Rab-GAP_TBC_sf"/>
</dbReference>
<dbReference type="STRING" id="136037.A0A067RA51"/>
<evidence type="ECO:0000256" key="1">
    <source>
        <dbReference type="ARBA" id="ARBA00022468"/>
    </source>
</evidence>
<dbReference type="EMBL" id="KK852595">
    <property type="protein sequence ID" value="KDR20624.1"/>
    <property type="molecule type" value="Genomic_DNA"/>
</dbReference>